<comment type="caution">
    <text evidence="2">The sequence shown here is derived from an EMBL/GenBank/DDBJ whole genome shotgun (WGS) entry which is preliminary data.</text>
</comment>
<accession>A0A3D9JQ22</accession>
<feature type="transmembrane region" description="Helical" evidence="1">
    <location>
        <begin position="211"/>
        <end position="229"/>
    </location>
</feature>
<reference evidence="2 3" key="1">
    <citation type="submission" date="2018-07" db="EMBL/GenBank/DDBJ databases">
        <title>Genomic Encyclopedia of Type Strains, Phase III (KMG-III): the genomes of soil and plant-associated and newly described type strains.</title>
        <authorList>
            <person name="Whitman W."/>
        </authorList>
    </citation>
    <scope>NUCLEOTIDE SEQUENCE [LARGE SCALE GENOMIC DNA]</scope>
    <source>
        <strain evidence="2 3">CECT 7287</strain>
    </source>
</reference>
<feature type="transmembrane region" description="Helical" evidence="1">
    <location>
        <begin position="15"/>
        <end position="33"/>
    </location>
</feature>
<dbReference type="EMBL" id="QRDZ01000013">
    <property type="protein sequence ID" value="RED76085.1"/>
    <property type="molecule type" value="Genomic_DNA"/>
</dbReference>
<dbReference type="Proteomes" id="UP000256977">
    <property type="component" value="Unassembled WGS sequence"/>
</dbReference>
<dbReference type="Pfam" id="PF01790">
    <property type="entry name" value="LGT"/>
    <property type="match status" value="1"/>
</dbReference>
<dbReference type="OrthoDB" id="1796359at2"/>
<keyword evidence="2" id="KW-0449">Lipoprotein</keyword>
<keyword evidence="1" id="KW-0812">Transmembrane</keyword>
<dbReference type="InterPro" id="IPR001640">
    <property type="entry name" value="Lgt"/>
</dbReference>
<keyword evidence="2" id="KW-0808">Transferase</keyword>
<dbReference type="GO" id="GO:0005886">
    <property type="term" value="C:plasma membrane"/>
    <property type="evidence" value="ECO:0007669"/>
    <property type="project" value="InterPro"/>
</dbReference>
<feature type="transmembrane region" description="Helical" evidence="1">
    <location>
        <begin position="70"/>
        <end position="99"/>
    </location>
</feature>
<feature type="transmembrane region" description="Helical" evidence="1">
    <location>
        <begin position="111"/>
        <end position="129"/>
    </location>
</feature>
<dbReference type="AlphaFoldDB" id="A0A3D9JQ22"/>
<evidence type="ECO:0000313" key="3">
    <source>
        <dbReference type="Proteomes" id="UP000256977"/>
    </source>
</evidence>
<sequence length="242" mass="26852">MEVFQLGSFQIRSDWVYLIITIALGMTATKLYLKKKAPSDLPYLDVFGNAILLAFVLWKLSPIITQPDLLINPFVILVTPGTPNGLSIGILGAVIYGALTIQKKKLPWRKVLDALLFGSMCAIFIYSITHWRYGTQTMMPWGISLSDSAYRYHPINVYQALLLGILIGRAYMKPYGIGKVAYTGIIGIGISTLAISLVMPKLASWYGLTASQWYSIILLGVGLWIYFIVNLKGGQVHESRAD</sequence>
<evidence type="ECO:0000313" key="2">
    <source>
        <dbReference type="EMBL" id="RED76085.1"/>
    </source>
</evidence>
<evidence type="ECO:0000256" key="1">
    <source>
        <dbReference type="SAM" id="Phobius"/>
    </source>
</evidence>
<feature type="transmembrane region" description="Helical" evidence="1">
    <location>
        <begin position="149"/>
        <end position="168"/>
    </location>
</feature>
<feature type="transmembrane region" description="Helical" evidence="1">
    <location>
        <begin position="180"/>
        <end position="199"/>
    </location>
</feature>
<protein>
    <submittedName>
        <fullName evidence="2">Prolipoprotein diacylglyceryltransferase</fullName>
    </submittedName>
</protein>
<keyword evidence="3" id="KW-1185">Reference proteome</keyword>
<gene>
    <name evidence="2" type="ORF">DFP98_113145</name>
</gene>
<name>A0A3D9JQ22_9BACL</name>
<dbReference type="GO" id="GO:0042158">
    <property type="term" value="P:lipoprotein biosynthetic process"/>
    <property type="evidence" value="ECO:0007669"/>
    <property type="project" value="InterPro"/>
</dbReference>
<proteinExistence type="predicted"/>
<dbReference type="RefSeq" id="WP_116061884.1">
    <property type="nucleotide sequence ID" value="NZ_QRDZ01000013.1"/>
</dbReference>
<organism evidence="2 3">
    <name type="scientific">Cohnella phaseoli</name>
    <dbReference type="NCBI Taxonomy" id="456490"/>
    <lineage>
        <taxon>Bacteria</taxon>
        <taxon>Bacillati</taxon>
        <taxon>Bacillota</taxon>
        <taxon>Bacilli</taxon>
        <taxon>Bacillales</taxon>
        <taxon>Paenibacillaceae</taxon>
        <taxon>Cohnella</taxon>
    </lineage>
</organism>
<keyword evidence="1" id="KW-1133">Transmembrane helix</keyword>
<dbReference type="GO" id="GO:0008961">
    <property type="term" value="F:phosphatidylglycerol-prolipoprotein diacylglyceryl transferase activity"/>
    <property type="evidence" value="ECO:0007669"/>
    <property type="project" value="InterPro"/>
</dbReference>
<feature type="transmembrane region" description="Helical" evidence="1">
    <location>
        <begin position="40"/>
        <end position="58"/>
    </location>
</feature>
<keyword evidence="1" id="KW-0472">Membrane</keyword>